<dbReference type="EMBL" id="SCEB01000464">
    <property type="protein sequence ID" value="RXM99105.1"/>
    <property type="molecule type" value="Genomic_DNA"/>
</dbReference>
<feature type="region of interest" description="Disordered" evidence="1">
    <location>
        <begin position="35"/>
        <end position="55"/>
    </location>
</feature>
<organism evidence="2 3">
    <name type="scientific">Acipenser ruthenus</name>
    <name type="common">Sterlet sturgeon</name>
    <dbReference type="NCBI Taxonomy" id="7906"/>
    <lineage>
        <taxon>Eukaryota</taxon>
        <taxon>Metazoa</taxon>
        <taxon>Chordata</taxon>
        <taxon>Craniata</taxon>
        <taxon>Vertebrata</taxon>
        <taxon>Euteleostomi</taxon>
        <taxon>Actinopterygii</taxon>
        <taxon>Chondrostei</taxon>
        <taxon>Acipenseriformes</taxon>
        <taxon>Acipenseridae</taxon>
        <taxon>Acipenser</taxon>
    </lineage>
</organism>
<gene>
    <name evidence="2" type="ORF">EOD39_12117</name>
</gene>
<proteinExistence type="predicted"/>
<evidence type="ECO:0000313" key="2">
    <source>
        <dbReference type="EMBL" id="RXM99105.1"/>
    </source>
</evidence>
<dbReference type="AlphaFoldDB" id="A0A662YSI7"/>
<reference evidence="2 3" key="1">
    <citation type="submission" date="2019-01" db="EMBL/GenBank/DDBJ databases">
        <title>Draft Genome and Complete Hox-Cluster Characterization of the Sterlet Sturgeon (Acipenser ruthenus).</title>
        <authorList>
            <person name="Wei Q."/>
        </authorList>
    </citation>
    <scope>NUCLEOTIDE SEQUENCE [LARGE SCALE GENOMIC DNA]</scope>
    <source>
        <strain evidence="2">WHYD16114868_AA</strain>
        <tissue evidence="2">Blood</tissue>
    </source>
</reference>
<comment type="caution">
    <text evidence="2">The sequence shown here is derived from an EMBL/GenBank/DDBJ whole genome shotgun (WGS) entry which is preliminary data.</text>
</comment>
<dbReference type="Proteomes" id="UP000289886">
    <property type="component" value="Unassembled WGS sequence"/>
</dbReference>
<keyword evidence="3" id="KW-1185">Reference proteome</keyword>
<protein>
    <submittedName>
        <fullName evidence="2">Trafficking protein particle complex subunit 9</fullName>
    </submittedName>
</protein>
<accession>A0A662YSI7</accession>
<evidence type="ECO:0000256" key="1">
    <source>
        <dbReference type="SAM" id="MobiDB-lite"/>
    </source>
</evidence>
<evidence type="ECO:0000313" key="3">
    <source>
        <dbReference type="Proteomes" id="UP000289886"/>
    </source>
</evidence>
<name>A0A662YSI7_ACIRT</name>
<sequence>MAALPGSSGCLVLARLGSQHLSLILGGANTQCARTRHNQDTTHPPGALTTNGISADTSSKIGRDKSCLSREDIIEKYKEAISYYGKITAPEQTALNRLPGALSACVDHSPRADRSEQAAWCTECLCRSQLQSRPLNRLPGALSACVDHSPRADCSEQAAWCTECLCRSQLQSRPLNRLPGALSACVDHSPRADCSEQAAWCTECLCRSQLQSRPLNRLPGALSACVDHSPRADRSEQAAWCTEYKGLS</sequence>